<dbReference type="Pfam" id="PF04161">
    <property type="entry name" value="Arv1"/>
    <property type="match status" value="2"/>
</dbReference>
<evidence type="ECO:0000256" key="2">
    <source>
        <dbReference type="ARBA" id="ARBA00009187"/>
    </source>
</evidence>
<organism evidence="12 13">
    <name type="scientific">Arthroderma benhamiae (strain ATCC MYA-4681 / CBS 112371)</name>
    <name type="common">Trichophyton mentagrophytes</name>
    <dbReference type="NCBI Taxonomy" id="663331"/>
    <lineage>
        <taxon>Eukaryota</taxon>
        <taxon>Fungi</taxon>
        <taxon>Dikarya</taxon>
        <taxon>Ascomycota</taxon>
        <taxon>Pezizomycotina</taxon>
        <taxon>Eurotiomycetes</taxon>
        <taxon>Eurotiomycetidae</taxon>
        <taxon>Onygenales</taxon>
        <taxon>Arthrodermataceae</taxon>
        <taxon>Trichophyton</taxon>
    </lineage>
</organism>
<accession>D4AY64</accession>
<evidence type="ECO:0000256" key="9">
    <source>
        <dbReference type="ARBA" id="ARBA00023136"/>
    </source>
</evidence>
<dbReference type="GO" id="GO:0016125">
    <property type="term" value="P:sterol metabolic process"/>
    <property type="evidence" value="ECO:0007669"/>
    <property type="project" value="UniProtKB-UniRule"/>
</dbReference>
<comment type="caution">
    <text evidence="12">The sequence shown here is derived from an EMBL/GenBank/DDBJ whole genome shotgun (WGS) entry which is preliminary data.</text>
</comment>
<dbReference type="eggNOG" id="KOG3134">
    <property type="taxonomic scope" value="Eukaryota"/>
</dbReference>
<evidence type="ECO:0000313" key="12">
    <source>
        <dbReference type="EMBL" id="EFE31880.1"/>
    </source>
</evidence>
<comment type="function">
    <text evidence="10">Mediator of sterol homeostasis involved in sterol uptake, trafficking and distribution into membranes.</text>
</comment>
<keyword evidence="6" id="KW-1133">Transmembrane helix</keyword>
<keyword evidence="3 10" id="KW-0813">Transport</keyword>
<evidence type="ECO:0000256" key="7">
    <source>
        <dbReference type="ARBA" id="ARBA00023055"/>
    </source>
</evidence>
<dbReference type="GO" id="GO:0000139">
    <property type="term" value="C:Golgi membrane"/>
    <property type="evidence" value="ECO:0007669"/>
    <property type="project" value="UniProtKB-SubCell"/>
</dbReference>
<keyword evidence="5 10" id="KW-0256">Endoplasmic reticulum</keyword>
<sequence>MPICIECCYPVSHLYTSYSKADDRALGKGVRLTQCARCQRFADKYVEHDFVVLFIDLVLIKPQRSIIRLGILILLFDVYLSWARIEKSSAIASSRLGNTPIIVQYVFFLTLNALATLAHHVTVRFLATILVLKPATQSQKAHEAPQRANTLPSSPSDAYATGSAIPAQFSANPNSTGGSSTADLARSSSGSDTVGDGAQSATPLPTLSVETDFPPLLRRSSTAPPQIRPIPPPALASRNAISTALLVSSCTKLFPILLVIWGTDASGEASGALETSFPPTGSGEGEAALNSSIWSSQSLQSVVQTVVITSFVRDKYPPGAIK</sequence>
<gene>
    <name evidence="12" type="ORF">ARB_01133</name>
</gene>
<reference evidence="13" key="1">
    <citation type="journal article" date="2011" name="Genome Biol.">
        <title>Comparative and functional genomics provide insights into the pathogenicity of dermatophytic fungi.</title>
        <authorList>
            <person name="Burmester A."/>
            <person name="Shelest E."/>
            <person name="Gloeckner G."/>
            <person name="Heddergott C."/>
            <person name="Schindler S."/>
            <person name="Staib P."/>
            <person name="Heidel A."/>
            <person name="Felder M."/>
            <person name="Petzold A."/>
            <person name="Szafranski K."/>
            <person name="Feuermann M."/>
            <person name="Pedruzzi I."/>
            <person name="Priebe S."/>
            <person name="Groth M."/>
            <person name="Winkler R."/>
            <person name="Li W."/>
            <person name="Kniemeyer O."/>
            <person name="Schroeckh V."/>
            <person name="Hertweck C."/>
            <person name="Hube B."/>
            <person name="White T.C."/>
            <person name="Platzer M."/>
            <person name="Guthke R."/>
            <person name="Heitman J."/>
            <person name="Woestemeyer J."/>
            <person name="Zipfel P.F."/>
            <person name="Monod M."/>
            <person name="Brakhage A.A."/>
        </authorList>
    </citation>
    <scope>NUCLEOTIDE SEQUENCE [LARGE SCALE GENOMIC DNA]</scope>
    <source>
        <strain evidence="13">ATCC MYA-4681 / CBS 112371</strain>
    </source>
</reference>
<dbReference type="GeneID" id="9526591"/>
<dbReference type="PANTHER" id="PTHR14467">
    <property type="entry name" value="ARV1"/>
    <property type="match status" value="1"/>
</dbReference>
<dbReference type="InterPro" id="IPR007290">
    <property type="entry name" value="Arv1"/>
</dbReference>
<comment type="function">
    <text evidence="10">Regulates also the sphingolipid metabolism.</text>
</comment>
<evidence type="ECO:0000256" key="11">
    <source>
        <dbReference type="SAM" id="MobiDB-lite"/>
    </source>
</evidence>
<keyword evidence="10" id="KW-0746">Sphingolipid metabolism</keyword>
<proteinExistence type="inferred from homology"/>
<evidence type="ECO:0000256" key="5">
    <source>
        <dbReference type="ARBA" id="ARBA00022824"/>
    </source>
</evidence>
<evidence type="ECO:0000256" key="3">
    <source>
        <dbReference type="ARBA" id="ARBA00022448"/>
    </source>
</evidence>
<comment type="subcellular location">
    <subcellularLocation>
        <location evidence="1 10">Endoplasmic reticulum membrane</location>
        <topology evidence="1 10">Multi-pass membrane protein</topology>
    </subcellularLocation>
    <subcellularLocation>
        <location evidence="10">Golgi apparatus membrane</location>
        <topology evidence="10">Multi-pass membrane protein</topology>
    </subcellularLocation>
</comment>
<name>D4AY64_ARTBC</name>
<dbReference type="GO" id="GO:0006665">
    <property type="term" value="P:sphingolipid metabolic process"/>
    <property type="evidence" value="ECO:0007669"/>
    <property type="project" value="UniProtKB-UniRule"/>
</dbReference>
<evidence type="ECO:0000256" key="4">
    <source>
        <dbReference type="ARBA" id="ARBA00022692"/>
    </source>
</evidence>
<keyword evidence="4" id="KW-0812">Transmembrane</keyword>
<evidence type="ECO:0000256" key="6">
    <source>
        <dbReference type="ARBA" id="ARBA00022989"/>
    </source>
</evidence>
<dbReference type="RefSeq" id="XP_003012520.1">
    <property type="nucleotide sequence ID" value="XM_003012474.1"/>
</dbReference>
<dbReference type="EMBL" id="ABSU01000018">
    <property type="protein sequence ID" value="EFE31880.1"/>
    <property type="molecule type" value="Genomic_DNA"/>
</dbReference>
<keyword evidence="7 10" id="KW-0445">Lipid transport</keyword>
<keyword evidence="8 10" id="KW-0443">Lipid metabolism</keyword>
<dbReference type="PANTHER" id="PTHR14467:SF0">
    <property type="entry name" value="PROTEIN ARV1"/>
    <property type="match status" value="1"/>
</dbReference>
<evidence type="ECO:0000256" key="8">
    <source>
        <dbReference type="ARBA" id="ARBA00023098"/>
    </source>
</evidence>
<dbReference type="AlphaFoldDB" id="D4AY64"/>
<protein>
    <recommendedName>
        <fullName evidence="10">Protein ARV</fullName>
    </recommendedName>
</protein>
<keyword evidence="13" id="KW-1185">Reference proteome</keyword>
<dbReference type="GO" id="GO:0005789">
    <property type="term" value="C:endoplasmic reticulum membrane"/>
    <property type="evidence" value="ECO:0007669"/>
    <property type="project" value="UniProtKB-SubCell"/>
</dbReference>
<dbReference type="Proteomes" id="UP000008866">
    <property type="component" value="Unassembled WGS sequence"/>
</dbReference>
<dbReference type="GO" id="GO:0032366">
    <property type="term" value="P:intracellular sterol transport"/>
    <property type="evidence" value="ECO:0007669"/>
    <property type="project" value="UniProtKB-UniRule"/>
</dbReference>
<evidence type="ECO:0000256" key="10">
    <source>
        <dbReference type="RuleBase" id="RU368065"/>
    </source>
</evidence>
<evidence type="ECO:0000313" key="13">
    <source>
        <dbReference type="Proteomes" id="UP000008866"/>
    </source>
</evidence>
<keyword evidence="10" id="KW-0333">Golgi apparatus</keyword>
<dbReference type="GO" id="GO:0097036">
    <property type="term" value="P:regulation of plasma membrane sterol distribution"/>
    <property type="evidence" value="ECO:0007669"/>
    <property type="project" value="UniProtKB-UniRule"/>
</dbReference>
<evidence type="ECO:0000256" key="1">
    <source>
        <dbReference type="ARBA" id="ARBA00004477"/>
    </source>
</evidence>
<feature type="compositionally biased region" description="Polar residues" evidence="11">
    <location>
        <begin position="169"/>
        <end position="192"/>
    </location>
</feature>
<comment type="similarity">
    <text evidence="2 10">Belongs to the ARV1 family.</text>
</comment>
<feature type="region of interest" description="Disordered" evidence="11">
    <location>
        <begin position="169"/>
        <end position="231"/>
    </location>
</feature>
<dbReference type="GO" id="GO:0032541">
    <property type="term" value="C:cortical endoplasmic reticulum"/>
    <property type="evidence" value="ECO:0007669"/>
    <property type="project" value="TreeGrafter"/>
</dbReference>
<keyword evidence="9" id="KW-0472">Membrane</keyword>
<feature type="compositionally biased region" description="Polar residues" evidence="11">
    <location>
        <begin position="199"/>
        <end position="209"/>
    </location>
</feature>
<dbReference type="KEGG" id="abe:ARB_01133"/>
<dbReference type="HOGENOM" id="CLU_057366_0_0_1"/>